<dbReference type="Proteomes" id="UP000292346">
    <property type="component" value="Unassembled WGS sequence"/>
</dbReference>
<evidence type="ECO:0000313" key="1">
    <source>
        <dbReference type="EMBL" id="TCC04287.1"/>
    </source>
</evidence>
<comment type="caution">
    <text evidence="1">The sequence shown here is derived from an EMBL/GenBank/DDBJ whole genome shotgun (WGS) entry which is preliminary data.</text>
</comment>
<keyword evidence="2" id="KW-1185">Reference proteome</keyword>
<evidence type="ECO:0000313" key="2">
    <source>
        <dbReference type="Proteomes" id="UP000292346"/>
    </source>
</evidence>
<name>A0A4R0H1C4_9ACTN</name>
<dbReference type="RefSeq" id="WP_131345416.1">
    <property type="nucleotide sequence ID" value="NZ_SJJZ01000004.1"/>
</dbReference>
<dbReference type="Pfam" id="PF11390">
    <property type="entry name" value="FdsD"/>
    <property type="match status" value="1"/>
</dbReference>
<dbReference type="InterPro" id="IPR021074">
    <property type="entry name" value="Formate_DH_dsu"/>
</dbReference>
<protein>
    <submittedName>
        <fullName evidence="1">Formate dehydrogenase</fullName>
    </submittedName>
</protein>
<organism evidence="1 2">
    <name type="scientific">Kribbella soli</name>
    <dbReference type="NCBI Taxonomy" id="1124743"/>
    <lineage>
        <taxon>Bacteria</taxon>
        <taxon>Bacillati</taxon>
        <taxon>Actinomycetota</taxon>
        <taxon>Actinomycetes</taxon>
        <taxon>Propionibacteriales</taxon>
        <taxon>Kribbellaceae</taxon>
        <taxon>Kribbella</taxon>
    </lineage>
</organism>
<proteinExistence type="predicted"/>
<reference evidence="1 2" key="1">
    <citation type="submission" date="2019-02" db="EMBL/GenBank/DDBJ databases">
        <title>Kribbella capetownensis sp. nov. and Kribbella speibonae sp. nov., isolated from soil.</title>
        <authorList>
            <person name="Curtis S.M."/>
            <person name="Norton I."/>
            <person name="Everest G.J."/>
            <person name="Meyers P.R."/>
        </authorList>
    </citation>
    <scope>NUCLEOTIDE SEQUENCE [LARGE SCALE GENOMIC DNA]</scope>
    <source>
        <strain evidence="1 2">KCTC 29219</strain>
    </source>
</reference>
<accession>A0A4R0H1C4</accession>
<sequence length="73" mass="7543">MSGGVPSYVRLANEIAAQFAHRPPADAATAIANHMKAVWDPRMKQALIAHVASGATDLDPAAALAAQQLRAPA</sequence>
<dbReference type="AlphaFoldDB" id="A0A4R0H1C4"/>
<dbReference type="OrthoDB" id="7409377at2"/>
<dbReference type="EMBL" id="SJJZ01000004">
    <property type="protein sequence ID" value="TCC04287.1"/>
    <property type="molecule type" value="Genomic_DNA"/>
</dbReference>
<gene>
    <name evidence="1" type="ORF">E0H45_35025</name>
</gene>